<dbReference type="OMA" id="PRAHINQ"/>
<evidence type="ECO:0000313" key="1">
    <source>
        <dbReference type="Ensembl" id="ENSSAUP00010007786.1"/>
    </source>
</evidence>
<dbReference type="AlphaFoldDB" id="A0A671U2B1"/>
<dbReference type="GeneTree" id="ENSGT01030000234819"/>
<protein>
    <submittedName>
        <fullName evidence="1">Uncharacterized protein</fullName>
    </submittedName>
</protein>
<name>A0A671U2B1_SPAAU</name>
<keyword evidence="2" id="KW-1185">Reference proteome</keyword>
<dbReference type="Proteomes" id="UP000472265">
    <property type="component" value="Chromosome 10"/>
</dbReference>
<dbReference type="Ensembl" id="ENSSAUT00010008323.1">
    <property type="protein sequence ID" value="ENSSAUP00010007786.1"/>
    <property type="gene ID" value="ENSSAUG00010003871.1"/>
</dbReference>
<reference evidence="1" key="1">
    <citation type="submission" date="2021-04" db="EMBL/GenBank/DDBJ databases">
        <authorList>
            <consortium name="Wellcome Sanger Institute Data Sharing"/>
        </authorList>
    </citation>
    <scope>NUCLEOTIDE SEQUENCE [LARGE SCALE GENOMIC DNA]</scope>
</reference>
<reference evidence="1" key="2">
    <citation type="submission" date="2025-08" db="UniProtKB">
        <authorList>
            <consortium name="Ensembl"/>
        </authorList>
    </citation>
    <scope>IDENTIFICATION</scope>
</reference>
<organism evidence="1 2">
    <name type="scientific">Sparus aurata</name>
    <name type="common">Gilthead sea bream</name>
    <dbReference type="NCBI Taxonomy" id="8175"/>
    <lineage>
        <taxon>Eukaryota</taxon>
        <taxon>Metazoa</taxon>
        <taxon>Chordata</taxon>
        <taxon>Craniata</taxon>
        <taxon>Vertebrata</taxon>
        <taxon>Euteleostomi</taxon>
        <taxon>Actinopterygii</taxon>
        <taxon>Neopterygii</taxon>
        <taxon>Teleostei</taxon>
        <taxon>Neoteleostei</taxon>
        <taxon>Acanthomorphata</taxon>
        <taxon>Eupercaria</taxon>
        <taxon>Spariformes</taxon>
        <taxon>Sparidae</taxon>
        <taxon>Sparus</taxon>
    </lineage>
</organism>
<accession>A0A671U2B1</accession>
<evidence type="ECO:0000313" key="2">
    <source>
        <dbReference type="Proteomes" id="UP000472265"/>
    </source>
</evidence>
<reference evidence="1" key="3">
    <citation type="submission" date="2025-09" db="UniProtKB">
        <authorList>
            <consortium name="Ensembl"/>
        </authorList>
    </citation>
    <scope>IDENTIFICATION</scope>
</reference>
<sequence>MRLSFKNIAINRQIGDELSPLTFPPFPLEIHVAPFPVIDLLVAGLQLCFPRAHINQQVQVPVQQLHGEVISLQLPTGLLLFGTLRTAVAEQQEAAGLCGAEVKGDRSRLLGVPLWQGDVGLRGLKGDGVQSCHVLAAEHQVAIQGYFRVTLDG</sequence>
<proteinExistence type="predicted"/>
<dbReference type="InParanoid" id="A0A671U2B1"/>